<organism evidence="1 2">
    <name type="scientific">Acinetobacter higginsii</name>
    <dbReference type="NCBI Taxonomy" id="70347"/>
    <lineage>
        <taxon>Bacteria</taxon>
        <taxon>Pseudomonadati</taxon>
        <taxon>Pseudomonadota</taxon>
        <taxon>Gammaproteobacteria</taxon>
        <taxon>Moraxellales</taxon>
        <taxon>Moraxellaceae</taxon>
        <taxon>Acinetobacter</taxon>
    </lineage>
</organism>
<protein>
    <recommendedName>
        <fullName evidence="3">ApeA N-terminal domain-containing protein</fullName>
    </recommendedName>
</protein>
<dbReference type="AlphaFoldDB" id="N9RQQ7"/>
<gene>
    <name evidence="1" type="ORF">F902_00848</name>
</gene>
<sequence>MISNKDIQNCLENNFTFDVLNGNLKNAKNNYSCTGRITQKNGKINFYGICNQQTNFENIFNQNNGLSGELVDDDEYYNLQVSNITGSFHSSHISPSFVYYGTSGCSIDAELSALEYSGISKSSINTFNFYYKNPINLEVNHGYPLKINLINFISIEIKNIDSKHGLISINSSKNFSYEDAKNILKGLTILFSENLFSFVVRTSIENDRKVIQIKSTSNKESTFFPAPIPLKTKKDLPNLIRFLNNQIILSHKEQNFFFNLYSSIYKLRDAYLDIQALNVCVCIESILKKYYAKSIKVPEKLLNRITKAKAELNRVKSHFDETTLSDLNYSLDLKLKPSPKQILKSVEYLDSKFEISWTKVRNSTAHGVSLSAENQVKLQISLDHFYTCIELFYKLWLIHIGYSGDFYQYSIKDWPRKNHRNLFEMIHK</sequence>
<dbReference type="HOGENOM" id="CLU_622361_0_0_6"/>
<keyword evidence="2" id="KW-1185">Reference proteome</keyword>
<reference evidence="1 2" key="1">
    <citation type="submission" date="2013-02" db="EMBL/GenBank/DDBJ databases">
        <title>The Genome Sequence of Acinetobacter sp. CIP 70.18.</title>
        <authorList>
            <consortium name="The Broad Institute Genome Sequencing Platform"/>
            <consortium name="The Broad Institute Genome Sequencing Center for Infectious Disease"/>
            <person name="Cerqueira G."/>
            <person name="Feldgarden M."/>
            <person name="Courvalin P."/>
            <person name="Perichon B."/>
            <person name="Grillot-Courvalin C."/>
            <person name="Clermont D."/>
            <person name="Rocha E."/>
            <person name="Yoon E.-J."/>
            <person name="Nemec A."/>
            <person name="Walker B."/>
            <person name="Young S.K."/>
            <person name="Zeng Q."/>
            <person name="Gargeya S."/>
            <person name="Fitzgerald M."/>
            <person name="Haas B."/>
            <person name="Abouelleil A."/>
            <person name="Alvarado L."/>
            <person name="Arachchi H.M."/>
            <person name="Berlin A.M."/>
            <person name="Chapman S.B."/>
            <person name="Dewar J."/>
            <person name="Goldberg J."/>
            <person name="Griggs A."/>
            <person name="Gujja S."/>
            <person name="Hansen M."/>
            <person name="Howarth C."/>
            <person name="Imamovic A."/>
            <person name="Larimer J."/>
            <person name="McCowan C."/>
            <person name="Murphy C."/>
            <person name="Neiman D."/>
            <person name="Pearson M."/>
            <person name="Priest M."/>
            <person name="Roberts A."/>
            <person name="Saif S."/>
            <person name="Shea T."/>
            <person name="Sisk P."/>
            <person name="Sykes S."/>
            <person name="Wortman J."/>
            <person name="Nusbaum C."/>
            <person name="Birren B."/>
        </authorList>
    </citation>
    <scope>NUCLEOTIDE SEQUENCE [LARGE SCALE GENOMIC DNA]</scope>
    <source>
        <strain evidence="1 2">CIP 70.18</strain>
    </source>
</reference>
<evidence type="ECO:0000313" key="1">
    <source>
        <dbReference type="EMBL" id="ENX60308.1"/>
    </source>
</evidence>
<evidence type="ECO:0008006" key="3">
    <source>
        <dbReference type="Google" id="ProtNLM"/>
    </source>
</evidence>
<dbReference type="RefSeq" id="WP_005201256.1">
    <property type="nucleotide sequence ID" value="NZ_KB850071.1"/>
</dbReference>
<dbReference type="EMBL" id="APRN01000033">
    <property type="protein sequence ID" value="ENX60308.1"/>
    <property type="molecule type" value="Genomic_DNA"/>
</dbReference>
<proteinExistence type="predicted"/>
<name>N9RQQ7_9GAMM</name>
<evidence type="ECO:0000313" key="2">
    <source>
        <dbReference type="Proteomes" id="UP000013084"/>
    </source>
</evidence>
<dbReference type="OrthoDB" id="3078826at2"/>
<dbReference type="PATRIC" id="fig|1217700.3.peg.806"/>
<comment type="caution">
    <text evidence="1">The sequence shown here is derived from an EMBL/GenBank/DDBJ whole genome shotgun (WGS) entry which is preliminary data.</text>
</comment>
<accession>N9RQQ7</accession>
<dbReference type="Proteomes" id="UP000013084">
    <property type="component" value="Unassembled WGS sequence"/>
</dbReference>